<keyword evidence="12" id="KW-1185">Reference proteome</keyword>
<dbReference type="InterPro" id="IPR048279">
    <property type="entry name" value="MdtK-like"/>
</dbReference>
<feature type="transmembrane region" description="Helical" evidence="10">
    <location>
        <begin position="415"/>
        <end position="440"/>
    </location>
</feature>
<dbReference type="Proteomes" id="UP000198775">
    <property type="component" value="Unassembled WGS sequence"/>
</dbReference>
<keyword evidence="5 10" id="KW-0812">Transmembrane</keyword>
<name>A0A1H8SCK2_9EURY</name>
<accession>A0A1H8SCK2</accession>
<dbReference type="PANTHER" id="PTHR43298:SF2">
    <property type="entry name" value="FMN_FAD EXPORTER YEEO-RELATED"/>
    <property type="match status" value="1"/>
</dbReference>
<feature type="transmembrane region" description="Helical" evidence="10">
    <location>
        <begin position="111"/>
        <end position="137"/>
    </location>
</feature>
<feature type="transmembrane region" description="Helical" evidence="10">
    <location>
        <begin position="345"/>
        <end position="364"/>
    </location>
</feature>
<reference evidence="12" key="1">
    <citation type="submission" date="2016-10" db="EMBL/GenBank/DDBJ databases">
        <authorList>
            <person name="Varghese N."/>
            <person name="Submissions S."/>
        </authorList>
    </citation>
    <scope>NUCLEOTIDE SEQUENCE [LARGE SCALE GENOMIC DNA]</scope>
    <source>
        <strain evidence="12">IBRC-M 10043</strain>
    </source>
</reference>
<feature type="transmembrane region" description="Helical" evidence="10">
    <location>
        <begin position="56"/>
        <end position="74"/>
    </location>
</feature>
<dbReference type="InterPro" id="IPR002528">
    <property type="entry name" value="MATE_fam"/>
</dbReference>
<evidence type="ECO:0000256" key="3">
    <source>
        <dbReference type="ARBA" id="ARBA00022449"/>
    </source>
</evidence>
<dbReference type="Pfam" id="PF01554">
    <property type="entry name" value="MatE"/>
    <property type="match status" value="2"/>
</dbReference>
<dbReference type="CDD" id="cd13137">
    <property type="entry name" value="MATE_NorM_like"/>
    <property type="match status" value="1"/>
</dbReference>
<evidence type="ECO:0000256" key="8">
    <source>
        <dbReference type="ARBA" id="ARBA00023136"/>
    </source>
</evidence>
<evidence type="ECO:0000313" key="11">
    <source>
        <dbReference type="EMBL" id="SEO76094.1"/>
    </source>
</evidence>
<feature type="transmembrane region" description="Helical" evidence="10">
    <location>
        <begin position="284"/>
        <end position="304"/>
    </location>
</feature>
<sequence>MGSRDRRVPNPIRWLLLGVGALLARGGVVDRGRAEETTDLAWPRIVTGVARMSKSAADVAMVGTALGAAAIAGVGFATPFWALAFATGGGVAGATISLVSQRYGADAPEFISLAVTTSAFVVLATMVPLAVVFWAVPEWFVGLIASDGAALSYGTEYLRVVAFGVPFAALNLIGSRTLVGADDAWTPMMLRGTGAVINVAINAVLIFGFGLGVVGAAIGTVVANVVVLACFVAGFVGLRLPIVGQFPVTIDLSAPPVTASELRDIVTIGAPLAFTNLARRGAQIPMLAVVALFGPNVAAAYVVARRVRDLLDTPGWGFSLASSSLVGQVLGTGDEQHADTYAREILLFGTVVYAIGAVAVIVLARQVAGLFVSDPGMVPLVTTFVVVAAISVVFRGINAGTTGPLRASGDTRWPLYGQFLGLYAVTLPLAYAGAVTIPFGPLAAVTPLGLPALYVALVFETLVPALVTYYRFDTGSWKVVSRAYRPEPTADD</sequence>
<dbReference type="GO" id="GO:0005886">
    <property type="term" value="C:plasma membrane"/>
    <property type="evidence" value="ECO:0007669"/>
    <property type="project" value="UniProtKB-SubCell"/>
</dbReference>
<feature type="transmembrane region" description="Helical" evidence="10">
    <location>
        <begin position="157"/>
        <end position="174"/>
    </location>
</feature>
<keyword evidence="4" id="KW-1003">Cell membrane</keyword>
<feature type="transmembrane region" description="Helical" evidence="10">
    <location>
        <begin position="452"/>
        <end position="472"/>
    </location>
</feature>
<evidence type="ECO:0000313" key="12">
    <source>
        <dbReference type="Proteomes" id="UP000198775"/>
    </source>
</evidence>
<keyword evidence="7" id="KW-0406">Ion transport</keyword>
<dbReference type="GO" id="GO:0006811">
    <property type="term" value="P:monoatomic ion transport"/>
    <property type="evidence" value="ECO:0007669"/>
    <property type="project" value="UniProtKB-KW"/>
</dbReference>
<keyword evidence="2" id="KW-0813">Transport</keyword>
<dbReference type="GO" id="GO:0042910">
    <property type="term" value="F:xenobiotic transmembrane transporter activity"/>
    <property type="evidence" value="ECO:0007669"/>
    <property type="project" value="InterPro"/>
</dbReference>
<dbReference type="PANTHER" id="PTHR43298">
    <property type="entry name" value="MULTIDRUG RESISTANCE PROTEIN NORM-RELATED"/>
    <property type="match status" value="1"/>
</dbReference>
<dbReference type="GO" id="GO:0015297">
    <property type="term" value="F:antiporter activity"/>
    <property type="evidence" value="ECO:0007669"/>
    <property type="project" value="UniProtKB-KW"/>
</dbReference>
<proteinExistence type="predicted"/>
<gene>
    <name evidence="11" type="ORF">SAMN05216388_101869</name>
</gene>
<evidence type="ECO:0000256" key="9">
    <source>
        <dbReference type="ARBA" id="ARBA00031636"/>
    </source>
</evidence>
<protein>
    <recommendedName>
        <fullName evidence="9">Multidrug-efflux transporter</fullName>
    </recommendedName>
</protein>
<organism evidence="11 12">
    <name type="scientific">Halorientalis persicus</name>
    <dbReference type="NCBI Taxonomy" id="1367881"/>
    <lineage>
        <taxon>Archaea</taxon>
        <taxon>Methanobacteriati</taxon>
        <taxon>Methanobacteriota</taxon>
        <taxon>Stenosarchaea group</taxon>
        <taxon>Halobacteria</taxon>
        <taxon>Halobacteriales</taxon>
        <taxon>Haloarculaceae</taxon>
        <taxon>Halorientalis</taxon>
    </lineage>
</organism>
<dbReference type="RefSeq" id="WP_280141408.1">
    <property type="nucleotide sequence ID" value="NZ_FOCX01000018.1"/>
</dbReference>
<feature type="transmembrane region" description="Helical" evidence="10">
    <location>
        <begin position="195"/>
        <end position="215"/>
    </location>
</feature>
<evidence type="ECO:0000256" key="2">
    <source>
        <dbReference type="ARBA" id="ARBA00022448"/>
    </source>
</evidence>
<evidence type="ECO:0000256" key="1">
    <source>
        <dbReference type="ARBA" id="ARBA00004651"/>
    </source>
</evidence>
<keyword evidence="3" id="KW-0050">Antiport</keyword>
<dbReference type="InterPro" id="IPR050222">
    <property type="entry name" value="MATE_MdtK"/>
</dbReference>
<evidence type="ECO:0000256" key="7">
    <source>
        <dbReference type="ARBA" id="ARBA00023065"/>
    </source>
</evidence>
<feature type="transmembrane region" description="Helical" evidence="10">
    <location>
        <begin position="221"/>
        <end position="240"/>
    </location>
</feature>
<keyword evidence="8 10" id="KW-0472">Membrane</keyword>
<dbReference type="EMBL" id="FOCX01000018">
    <property type="protein sequence ID" value="SEO76094.1"/>
    <property type="molecule type" value="Genomic_DNA"/>
</dbReference>
<comment type="subcellular location">
    <subcellularLocation>
        <location evidence="1">Cell membrane</location>
        <topology evidence="1">Multi-pass membrane protein</topology>
    </subcellularLocation>
</comment>
<evidence type="ECO:0000256" key="10">
    <source>
        <dbReference type="SAM" id="Phobius"/>
    </source>
</evidence>
<keyword evidence="6 10" id="KW-1133">Transmembrane helix</keyword>
<feature type="transmembrane region" description="Helical" evidence="10">
    <location>
        <begin position="376"/>
        <end position="394"/>
    </location>
</feature>
<dbReference type="AlphaFoldDB" id="A0A1H8SCK2"/>
<dbReference type="NCBIfam" id="TIGR00797">
    <property type="entry name" value="matE"/>
    <property type="match status" value="1"/>
</dbReference>
<evidence type="ECO:0000256" key="5">
    <source>
        <dbReference type="ARBA" id="ARBA00022692"/>
    </source>
</evidence>
<dbReference type="PIRSF" id="PIRSF006603">
    <property type="entry name" value="DinF"/>
    <property type="match status" value="1"/>
</dbReference>
<evidence type="ECO:0000256" key="6">
    <source>
        <dbReference type="ARBA" id="ARBA00022989"/>
    </source>
</evidence>
<evidence type="ECO:0000256" key="4">
    <source>
        <dbReference type="ARBA" id="ARBA00022475"/>
    </source>
</evidence>